<organism evidence="2 3">
    <name type="scientific">Lucifera butyrica</name>
    <dbReference type="NCBI Taxonomy" id="1351585"/>
    <lineage>
        <taxon>Bacteria</taxon>
        <taxon>Bacillati</taxon>
        <taxon>Bacillota</taxon>
        <taxon>Negativicutes</taxon>
        <taxon>Veillonellales</taxon>
        <taxon>Veillonellaceae</taxon>
        <taxon>Lucifera</taxon>
    </lineage>
</organism>
<gene>
    <name evidence="2" type="ORF">LUCI_5051</name>
</gene>
<evidence type="ECO:0000313" key="2">
    <source>
        <dbReference type="EMBL" id="VBB09753.1"/>
    </source>
</evidence>
<dbReference type="EMBL" id="UPPP01000133">
    <property type="protein sequence ID" value="VBB09753.1"/>
    <property type="molecule type" value="Genomic_DNA"/>
</dbReference>
<reference evidence="2 3" key="1">
    <citation type="submission" date="2018-06" db="EMBL/GenBank/DDBJ databases">
        <authorList>
            <person name="Strepis N."/>
        </authorList>
    </citation>
    <scope>NUCLEOTIDE SEQUENCE [LARGE SCALE GENOMIC DNA]</scope>
    <source>
        <strain evidence="2">LUCI</strain>
    </source>
</reference>
<evidence type="ECO:0000256" key="1">
    <source>
        <dbReference type="SAM" id="Phobius"/>
    </source>
</evidence>
<evidence type="ECO:0000313" key="3">
    <source>
        <dbReference type="Proteomes" id="UP000277811"/>
    </source>
</evidence>
<keyword evidence="3" id="KW-1185">Reference proteome</keyword>
<feature type="transmembrane region" description="Helical" evidence="1">
    <location>
        <begin position="41"/>
        <end position="65"/>
    </location>
</feature>
<sequence length="72" mass="8016">MLLILGELVFNTLFYTVSIYPALLLMEKIGKKRTGTAGERIFLALIMAAGTAIMQLVIHALLLIYNRGFRGM</sequence>
<dbReference type="OrthoDB" id="9895433at2"/>
<keyword evidence="1" id="KW-0472">Membrane</keyword>
<accession>A0A498RI11</accession>
<keyword evidence="1" id="KW-0812">Transmembrane</keyword>
<feature type="transmembrane region" description="Helical" evidence="1">
    <location>
        <begin position="12"/>
        <end position="29"/>
    </location>
</feature>
<proteinExistence type="predicted"/>
<dbReference type="RefSeq" id="WP_122630581.1">
    <property type="nucleotide sequence ID" value="NZ_UPPP01000133.1"/>
</dbReference>
<name>A0A498RI11_9FIRM</name>
<dbReference type="Proteomes" id="UP000277811">
    <property type="component" value="Unassembled WGS sequence"/>
</dbReference>
<protein>
    <submittedName>
        <fullName evidence="2">Uncharacterized protein</fullName>
    </submittedName>
</protein>
<dbReference type="AlphaFoldDB" id="A0A498RI11"/>
<keyword evidence="1" id="KW-1133">Transmembrane helix</keyword>